<evidence type="ECO:0000313" key="1">
    <source>
        <dbReference type="EMBL" id="NIJ55517.1"/>
    </source>
</evidence>
<comment type="caution">
    <text evidence="1">The sequence shown here is derived from an EMBL/GenBank/DDBJ whole genome shotgun (WGS) entry which is preliminary data.</text>
</comment>
<evidence type="ECO:0000313" key="2">
    <source>
        <dbReference type="Proteomes" id="UP001179181"/>
    </source>
</evidence>
<organism evidence="1 2">
    <name type="scientific">Dyadobacter arcticus</name>
    <dbReference type="NCBI Taxonomy" id="1078754"/>
    <lineage>
        <taxon>Bacteria</taxon>
        <taxon>Pseudomonadati</taxon>
        <taxon>Bacteroidota</taxon>
        <taxon>Cytophagia</taxon>
        <taxon>Cytophagales</taxon>
        <taxon>Spirosomataceae</taxon>
        <taxon>Dyadobacter</taxon>
    </lineage>
</organism>
<gene>
    <name evidence="1" type="ORF">FHS68_004706</name>
</gene>
<proteinExistence type="predicted"/>
<dbReference type="RefSeq" id="WP_167275450.1">
    <property type="nucleotide sequence ID" value="NZ_JAASQJ010000005.1"/>
</dbReference>
<evidence type="ECO:0008006" key="3">
    <source>
        <dbReference type="Google" id="ProtNLM"/>
    </source>
</evidence>
<keyword evidence="2" id="KW-1185">Reference proteome</keyword>
<dbReference type="EMBL" id="JAASQJ010000005">
    <property type="protein sequence ID" value="NIJ55517.1"/>
    <property type="molecule type" value="Genomic_DNA"/>
</dbReference>
<reference evidence="1 2" key="1">
    <citation type="submission" date="2020-03" db="EMBL/GenBank/DDBJ databases">
        <title>Genomic Encyclopedia of Type Strains, Phase IV (KMG-IV): sequencing the most valuable type-strain genomes for metagenomic binning, comparative biology and taxonomic classification.</title>
        <authorList>
            <person name="Goeker M."/>
        </authorList>
    </citation>
    <scope>NUCLEOTIDE SEQUENCE [LARGE SCALE GENOMIC DNA]</scope>
    <source>
        <strain evidence="1 2">DSM 102865</strain>
    </source>
</reference>
<dbReference type="Proteomes" id="UP001179181">
    <property type="component" value="Unassembled WGS sequence"/>
</dbReference>
<accession>A0ABX0URA8</accession>
<sequence>MTLTIEKARSTDRQTVIALLKQEKLLTEDLPDDLPYFLIAKAGLWVG</sequence>
<protein>
    <recommendedName>
        <fullName evidence="3">GNAT family N-acetyltransferase</fullName>
    </recommendedName>
</protein>
<name>A0ABX0URA8_9BACT</name>